<organism evidence="1 2">
    <name type="scientific">Butyrivibrio proteoclasticus</name>
    <dbReference type="NCBI Taxonomy" id="43305"/>
    <lineage>
        <taxon>Bacteria</taxon>
        <taxon>Bacillati</taxon>
        <taxon>Bacillota</taxon>
        <taxon>Clostridia</taxon>
        <taxon>Lachnospirales</taxon>
        <taxon>Lachnospiraceae</taxon>
        <taxon>Butyrivibrio</taxon>
    </lineage>
</organism>
<dbReference type="Proteomes" id="UP000182624">
    <property type="component" value="Unassembled WGS sequence"/>
</dbReference>
<dbReference type="SUPFAM" id="SSF53448">
    <property type="entry name" value="Nucleotide-diphospho-sugar transferases"/>
    <property type="match status" value="1"/>
</dbReference>
<sequence>MNIQKLYEAPLKHKNTMITSLHYKVNKGIVNIFYPIFGKCGNGIDSDSNVIISLTSYPARIGTVHLTITTLLNQTVKPGKVILWLAKDQFPNEECNLPKKLLELKRKGLTIRFCDDLRPHKKYYYTMKENPDSYVITVDDDIFYPENLVEALMTTSEQYPDTVVCTWGHEFVPDENGDVFSADKWEHSEDGSYPSYYLIPTGVGGVLYPPHCISDEVFNKEAIIKLCLNADDLWLKSMALLNNTKAVRVDRPAKVYFSILRTQKTGLFYSNALEDKNSVAWRNIIDNYPKCRDLLATKNADAGRGNVIADQKLENNPI</sequence>
<dbReference type="AlphaFoldDB" id="A0A1I5PPL8"/>
<accession>A0A1I5PPL8</accession>
<gene>
    <name evidence="1" type="ORF">SAMN04487928_10193</name>
</gene>
<evidence type="ECO:0008006" key="3">
    <source>
        <dbReference type="Google" id="ProtNLM"/>
    </source>
</evidence>
<dbReference type="InterPro" id="IPR029044">
    <property type="entry name" value="Nucleotide-diphossugar_trans"/>
</dbReference>
<proteinExistence type="predicted"/>
<dbReference type="EMBL" id="FOXO01000001">
    <property type="protein sequence ID" value="SFP36023.1"/>
    <property type="molecule type" value="Genomic_DNA"/>
</dbReference>
<protein>
    <recommendedName>
        <fullName evidence="3">Glycosyl transferase GT2 family</fullName>
    </recommendedName>
</protein>
<evidence type="ECO:0000313" key="1">
    <source>
        <dbReference type="EMBL" id="SFP36023.1"/>
    </source>
</evidence>
<keyword evidence="2" id="KW-1185">Reference proteome</keyword>
<evidence type="ECO:0000313" key="2">
    <source>
        <dbReference type="Proteomes" id="UP000182624"/>
    </source>
</evidence>
<reference evidence="2" key="1">
    <citation type="submission" date="2016-10" db="EMBL/GenBank/DDBJ databases">
        <authorList>
            <person name="Varghese N."/>
            <person name="Submissions S."/>
        </authorList>
    </citation>
    <scope>NUCLEOTIDE SEQUENCE [LARGE SCALE GENOMIC DNA]</scope>
    <source>
        <strain evidence="2">P18</strain>
    </source>
</reference>
<name>A0A1I5PPL8_9FIRM</name>